<dbReference type="Gene3D" id="3.40.50.300">
    <property type="entry name" value="P-loop containing nucleotide triphosphate hydrolases"/>
    <property type="match status" value="1"/>
</dbReference>
<dbReference type="AlphaFoldDB" id="A0AA41YPF7"/>
<protein>
    <submittedName>
        <fullName evidence="3">P-type conjugative transfer ATPase TrbB</fullName>
    </submittedName>
</protein>
<dbReference type="InterPro" id="IPR014149">
    <property type="entry name" value="Conjug-transfer_TrbB"/>
</dbReference>
<comment type="similarity">
    <text evidence="1">Belongs to the GSP E family.</text>
</comment>
<dbReference type="InterPro" id="IPR027417">
    <property type="entry name" value="P-loop_NTPase"/>
</dbReference>
<proteinExistence type="inferred from homology"/>
<comment type="caution">
    <text evidence="3">The sequence shown here is derived from an EMBL/GenBank/DDBJ whole genome shotgun (WGS) entry which is preliminary data.</text>
</comment>
<reference evidence="3" key="1">
    <citation type="submission" date="2022-09" db="EMBL/GenBank/DDBJ databases">
        <title>Rhodovastum sp. nov. RN2-1 isolated from soil in Seongnam, South Korea.</title>
        <authorList>
            <person name="Le N.T."/>
        </authorList>
    </citation>
    <scope>NUCLEOTIDE SEQUENCE</scope>
    <source>
        <strain evidence="3">RN2-1</strain>
    </source>
</reference>
<dbReference type="Proteomes" id="UP001165679">
    <property type="component" value="Unassembled WGS sequence"/>
</dbReference>
<dbReference type="GO" id="GO:0005524">
    <property type="term" value="F:ATP binding"/>
    <property type="evidence" value="ECO:0007669"/>
    <property type="project" value="InterPro"/>
</dbReference>
<dbReference type="NCBIfam" id="TIGR02782">
    <property type="entry name" value="TrbB_P"/>
    <property type="match status" value="1"/>
</dbReference>
<organism evidence="3 4">
    <name type="scientific">Limobrevibacterium gyesilva</name>
    <dbReference type="NCBI Taxonomy" id="2991712"/>
    <lineage>
        <taxon>Bacteria</taxon>
        <taxon>Pseudomonadati</taxon>
        <taxon>Pseudomonadota</taxon>
        <taxon>Alphaproteobacteria</taxon>
        <taxon>Acetobacterales</taxon>
        <taxon>Acetobacteraceae</taxon>
        <taxon>Limobrevibacterium</taxon>
    </lineage>
</organism>
<dbReference type="Pfam" id="PF00437">
    <property type="entry name" value="T2SSE"/>
    <property type="match status" value="1"/>
</dbReference>
<dbReference type="EMBL" id="JAPDNT010000045">
    <property type="protein sequence ID" value="MCW3477674.1"/>
    <property type="molecule type" value="Genomic_DNA"/>
</dbReference>
<evidence type="ECO:0000313" key="3">
    <source>
        <dbReference type="EMBL" id="MCW3477674.1"/>
    </source>
</evidence>
<evidence type="ECO:0000313" key="4">
    <source>
        <dbReference type="Proteomes" id="UP001165679"/>
    </source>
</evidence>
<dbReference type="RefSeq" id="WP_264716635.1">
    <property type="nucleotide sequence ID" value="NZ_JAPDNT010000045.1"/>
</dbReference>
<accession>A0AA41YPF7</accession>
<sequence length="328" mass="35526">MMDQGRSSGREEQSRRVAESLKRQLGPFCPLLAEPGLVELMLNADGTVWADRLGQGMSPVGTMQAASAESFIGTVASTLRSTVTRETPILECELPCYPPFEGSRFEALVPPVVSAPVFTIRRRASAVFTLAAYERKGIMSAPQRRAIESAVVRRQNILVVGGTGTGKTTLVNAVIDQMVRATPQHRLVIIEDTSELQCSARNAVAMRATDTIDMQRLLKATMRLRPDRIIVGEVRGGEALSLLKAWNTGHPGGICTVHANHARGGLQRLEQLIAEASRTPMRALIADAVNLIVSIVKADGSPGRRIDEVVAVTGFVDGDYRFVNLEQS</sequence>
<feature type="domain" description="AAA+ ATPase" evidence="2">
    <location>
        <begin position="153"/>
        <end position="317"/>
    </location>
</feature>
<dbReference type="GO" id="GO:0016887">
    <property type="term" value="F:ATP hydrolysis activity"/>
    <property type="evidence" value="ECO:0007669"/>
    <property type="project" value="InterPro"/>
</dbReference>
<reference evidence="3" key="2">
    <citation type="submission" date="2022-10" db="EMBL/GenBank/DDBJ databases">
        <authorList>
            <person name="Trinh H.N."/>
        </authorList>
    </citation>
    <scope>NUCLEOTIDE SEQUENCE</scope>
    <source>
        <strain evidence="3">RN2-1</strain>
    </source>
</reference>
<dbReference type="PANTHER" id="PTHR30486:SF6">
    <property type="entry name" value="TYPE IV PILUS RETRACTATION ATPASE PILT"/>
    <property type="match status" value="1"/>
</dbReference>
<dbReference type="SUPFAM" id="SSF52540">
    <property type="entry name" value="P-loop containing nucleoside triphosphate hydrolases"/>
    <property type="match status" value="1"/>
</dbReference>
<gene>
    <name evidence="3" type="primary">trbB</name>
    <name evidence="3" type="ORF">OL599_24235</name>
</gene>
<dbReference type="PANTHER" id="PTHR30486">
    <property type="entry name" value="TWITCHING MOTILITY PROTEIN PILT"/>
    <property type="match status" value="1"/>
</dbReference>
<dbReference type="InterPro" id="IPR003593">
    <property type="entry name" value="AAA+_ATPase"/>
</dbReference>
<dbReference type="InterPro" id="IPR001482">
    <property type="entry name" value="T2SS/T4SS_dom"/>
</dbReference>
<keyword evidence="4" id="KW-1185">Reference proteome</keyword>
<dbReference type="GO" id="GO:0005737">
    <property type="term" value="C:cytoplasm"/>
    <property type="evidence" value="ECO:0007669"/>
    <property type="project" value="InterPro"/>
</dbReference>
<dbReference type="Gene3D" id="3.30.450.90">
    <property type="match status" value="1"/>
</dbReference>
<dbReference type="CDD" id="cd01130">
    <property type="entry name" value="VirB11-like_ATPase"/>
    <property type="match status" value="1"/>
</dbReference>
<dbReference type="InterPro" id="IPR050921">
    <property type="entry name" value="T4SS_GSP_E_ATPase"/>
</dbReference>
<evidence type="ECO:0000256" key="1">
    <source>
        <dbReference type="ARBA" id="ARBA00006611"/>
    </source>
</evidence>
<dbReference type="SMART" id="SM00382">
    <property type="entry name" value="AAA"/>
    <property type="match status" value="1"/>
</dbReference>
<evidence type="ECO:0000259" key="2">
    <source>
        <dbReference type="SMART" id="SM00382"/>
    </source>
</evidence>
<name>A0AA41YPF7_9PROT</name>